<dbReference type="OMA" id="HNIPPEY"/>
<keyword evidence="1" id="KW-0732">Signal</keyword>
<dbReference type="EnsemblMetazoa" id="OVOC7773.1">
    <property type="protein sequence ID" value="OVOC7773.1"/>
    <property type="gene ID" value="WBGene00244582"/>
</dbReference>
<evidence type="ECO:0000313" key="3">
    <source>
        <dbReference type="Proteomes" id="UP000024404"/>
    </source>
</evidence>
<dbReference type="Proteomes" id="UP000024404">
    <property type="component" value="Unassembled WGS sequence"/>
</dbReference>
<proteinExistence type="predicted"/>
<evidence type="ECO:0000256" key="1">
    <source>
        <dbReference type="SAM" id="SignalP"/>
    </source>
</evidence>
<feature type="signal peptide" evidence="1">
    <location>
        <begin position="1"/>
        <end position="26"/>
    </location>
</feature>
<dbReference type="EMBL" id="CMVM020000232">
    <property type="status" value="NOT_ANNOTATED_CDS"/>
    <property type="molecule type" value="Genomic_DNA"/>
</dbReference>
<evidence type="ECO:0000313" key="2">
    <source>
        <dbReference type="EnsemblMetazoa" id="OVOC7773.1"/>
    </source>
</evidence>
<reference evidence="3" key="1">
    <citation type="submission" date="2013-10" db="EMBL/GenBank/DDBJ databases">
        <title>Genome sequencing of Onchocerca volvulus.</title>
        <authorList>
            <person name="Cotton J."/>
            <person name="Tsai J."/>
            <person name="Stanley E."/>
            <person name="Tracey A."/>
            <person name="Holroyd N."/>
            <person name="Lustigman S."/>
            <person name="Berriman M."/>
        </authorList>
    </citation>
    <scope>NUCLEOTIDE SEQUENCE</scope>
</reference>
<dbReference type="AlphaFoldDB" id="A0A8R1TXR1"/>
<sequence length="72" mass="7948">MTVGAFYLSEVIIIVVLDGVLPRLCGDTGATPSTRSKDILLSVYEEPRMIVHNVPPDYDKLTTSSMHSLQKK</sequence>
<feature type="chain" id="PRO_5035744822" evidence="1">
    <location>
        <begin position="27"/>
        <end position="72"/>
    </location>
</feature>
<name>A0A8R1TXR1_ONCVO</name>
<keyword evidence="3" id="KW-1185">Reference proteome</keyword>
<protein>
    <submittedName>
        <fullName evidence="2">Uncharacterized protein</fullName>
    </submittedName>
</protein>
<accession>A0A8R1TXR1</accession>
<organism evidence="2 3">
    <name type="scientific">Onchocerca volvulus</name>
    <dbReference type="NCBI Taxonomy" id="6282"/>
    <lineage>
        <taxon>Eukaryota</taxon>
        <taxon>Metazoa</taxon>
        <taxon>Ecdysozoa</taxon>
        <taxon>Nematoda</taxon>
        <taxon>Chromadorea</taxon>
        <taxon>Rhabditida</taxon>
        <taxon>Spirurina</taxon>
        <taxon>Spiruromorpha</taxon>
        <taxon>Filarioidea</taxon>
        <taxon>Onchocercidae</taxon>
        <taxon>Onchocerca</taxon>
    </lineage>
</organism>
<reference evidence="2" key="2">
    <citation type="submission" date="2022-06" db="UniProtKB">
        <authorList>
            <consortium name="EnsemblMetazoa"/>
        </authorList>
    </citation>
    <scope>IDENTIFICATION</scope>
</reference>